<keyword evidence="11" id="KW-1185">Reference proteome</keyword>
<evidence type="ECO:0000313" key="11">
    <source>
        <dbReference type="Proteomes" id="UP000461585"/>
    </source>
</evidence>
<comment type="subcellular location">
    <subcellularLocation>
        <location evidence="9">Cytoplasm</location>
    </subcellularLocation>
</comment>
<evidence type="ECO:0000256" key="4">
    <source>
        <dbReference type="ARBA" id="ARBA00022722"/>
    </source>
</evidence>
<feature type="binding site" evidence="9">
    <location>
        <position position="140"/>
    </location>
    <ligand>
        <name>Zn(2+)</name>
        <dbReference type="ChEBI" id="CHEBI:29105"/>
        <note>catalytic</note>
    </ligand>
</feature>
<gene>
    <name evidence="9 10" type="primary">ybeY</name>
    <name evidence="10" type="ORF">GXN74_10425</name>
</gene>
<dbReference type="HAMAP" id="MF_00009">
    <property type="entry name" value="Endoribonucl_YbeY"/>
    <property type="match status" value="1"/>
</dbReference>
<reference evidence="10 11" key="1">
    <citation type="submission" date="2020-01" db="EMBL/GenBank/DDBJ databases">
        <title>Anaeroalcalibacter tamaniensis gen. nov., sp. nov., moderately halophilic strictly anaerobic fermenter bacterium from mud volcano of Taman peninsula.</title>
        <authorList>
            <person name="Frolova A."/>
            <person name="Merkel A.Y."/>
            <person name="Slobodkin A.I."/>
        </authorList>
    </citation>
    <scope>NUCLEOTIDE SEQUENCE [LARGE SCALE GENOMIC DNA]</scope>
    <source>
        <strain evidence="10 11">F-3ap</strain>
    </source>
</reference>
<comment type="caution">
    <text evidence="10">The sequence shown here is derived from an EMBL/GenBank/DDBJ whole genome shotgun (WGS) entry which is preliminary data.</text>
</comment>
<dbReference type="GO" id="GO:0006364">
    <property type="term" value="P:rRNA processing"/>
    <property type="evidence" value="ECO:0007669"/>
    <property type="project" value="UniProtKB-UniRule"/>
</dbReference>
<name>A0A7X5HWX2_9FIRM</name>
<dbReference type="GO" id="GO:0004521">
    <property type="term" value="F:RNA endonuclease activity"/>
    <property type="evidence" value="ECO:0007669"/>
    <property type="project" value="UniProtKB-UniRule"/>
</dbReference>
<evidence type="ECO:0000256" key="2">
    <source>
        <dbReference type="ARBA" id="ARBA00022517"/>
    </source>
</evidence>
<dbReference type="Pfam" id="PF02130">
    <property type="entry name" value="YbeY"/>
    <property type="match status" value="1"/>
</dbReference>
<evidence type="ECO:0000256" key="9">
    <source>
        <dbReference type="HAMAP-Rule" id="MF_00009"/>
    </source>
</evidence>
<comment type="cofactor">
    <cofactor evidence="9">
        <name>Zn(2+)</name>
        <dbReference type="ChEBI" id="CHEBI:29105"/>
    </cofactor>
    <text evidence="9">Binds 1 zinc ion.</text>
</comment>
<proteinExistence type="inferred from homology"/>
<comment type="similarity">
    <text evidence="1 9">Belongs to the endoribonuclease YbeY family.</text>
</comment>
<dbReference type="Proteomes" id="UP000461585">
    <property type="component" value="Unassembled WGS sequence"/>
</dbReference>
<keyword evidence="7 9" id="KW-0378">Hydrolase</keyword>
<dbReference type="AlphaFoldDB" id="A0A7X5HWX2"/>
<feature type="binding site" evidence="9">
    <location>
        <position position="134"/>
    </location>
    <ligand>
        <name>Zn(2+)</name>
        <dbReference type="ChEBI" id="CHEBI:29105"/>
        <note>catalytic</note>
    </ligand>
</feature>
<keyword evidence="3 9" id="KW-0698">rRNA processing</keyword>
<dbReference type="EC" id="3.1.-.-" evidence="9"/>
<dbReference type="PANTHER" id="PTHR46986">
    <property type="entry name" value="ENDORIBONUCLEASE YBEY, CHLOROPLASTIC"/>
    <property type="match status" value="1"/>
</dbReference>
<dbReference type="InterPro" id="IPR020549">
    <property type="entry name" value="YbeY_CS"/>
</dbReference>
<organism evidence="10 11">
    <name type="scientific">Anaerotalea alkaliphila</name>
    <dbReference type="NCBI Taxonomy" id="2662126"/>
    <lineage>
        <taxon>Bacteria</taxon>
        <taxon>Bacillati</taxon>
        <taxon>Bacillota</taxon>
        <taxon>Clostridia</taxon>
        <taxon>Eubacteriales</taxon>
        <taxon>Anaerotalea</taxon>
    </lineage>
</organism>
<comment type="function">
    <text evidence="9">Single strand-specific metallo-endoribonuclease involved in late-stage 70S ribosome quality control and in maturation of the 3' terminus of the 16S rRNA.</text>
</comment>
<dbReference type="PANTHER" id="PTHR46986:SF1">
    <property type="entry name" value="ENDORIBONUCLEASE YBEY, CHLOROPLASTIC"/>
    <property type="match status" value="1"/>
</dbReference>
<dbReference type="PROSITE" id="PS01306">
    <property type="entry name" value="UPF0054"/>
    <property type="match status" value="1"/>
</dbReference>
<dbReference type="GO" id="GO:0004222">
    <property type="term" value="F:metalloendopeptidase activity"/>
    <property type="evidence" value="ECO:0007669"/>
    <property type="project" value="InterPro"/>
</dbReference>
<dbReference type="EMBL" id="JAAEEH010000029">
    <property type="protein sequence ID" value="NDL68155.1"/>
    <property type="molecule type" value="Genomic_DNA"/>
</dbReference>
<dbReference type="RefSeq" id="WP_162370879.1">
    <property type="nucleotide sequence ID" value="NZ_JAAEEH010000029.1"/>
</dbReference>
<dbReference type="Gene3D" id="3.40.390.30">
    <property type="entry name" value="Metalloproteases ('zincins'), catalytic domain"/>
    <property type="match status" value="1"/>
</dbReference>
<evidence type="ECO:0000256" key="5">
    <source>
        <dbReference type="ARBA" id="ARBA00022723"/>
    </source>
</evidence>
<keyword evidence="9" id="KW-0963">Cytoplasm</keyword>
<keyword evidence="5 9" id="KW-0479">Metal-binding</keyword>
<evidence type="ECO:0000256" key="1">
    <source>
        <dbReference type="ARBA" id="ARBA00010875"/>
    </source>
</evidence>
<evidence type="ECO:0000313" key="10">
    <source>
        <dbReference type="EMBL" id="NDL68155.1"/>
    </source>
</evidence>
<evidence type="ECO:0000256" key="7">
    <source>
        <dbReference type="ARBA" id="ARBA00022801"/>
    </source>
</evidence>
<keyword evidence="2 9" id="KW-0690">Ribosome biogenesis</keyword>
<evidence type="ECO:0000256" key="3">
    <source>
        <dbReference type="ARBA" id="ARBA00022552"/>
    </source>
</evidence>
<dbReference type="SUPFAM" id="SSF55486">
    <property type="entry name" value="Metalloproteases ('zincins'), catalytic domain"/>
    <property type="match status" value="1"/>
</dbReference>
<accession>A0A7X5HWX2</accession>
<evidence type="ECO:0000256" key="8">
    <source>
        <dbReference type="ARBA" id="ARBA00022833"/>
    </source>
</evidence>
<dbReference type="GO" id="GO:0005737">
    <property type="term" value="C:cytoplasm"/>
    <property type="evidence" value="ECO:0007669"/>
    <property type="project" value="UniProtKB-SubCell"/>
</dbReference>
<dbReference type="NCBIfam" id="TIGR00043">
    <property type="entry name" value="rRNA maturation RNase YbeY"/>
    <property type="match status" value="1"/>
</dbReference>
<dbReference type="GO" id="GO:0008270">
    <property type="term" value="F:zinc ion binding"/>
    <property type="evidence" value="ECO:0007669"/>
    <property type="project" value="UniProtKB-UniRule"/>
</dbReference>
<keyword evidence="6 9" id="KW-0255">Endonuclease</keyword>
<sequence>MTLFIENELEEAVPEEVRAWMEASVQAVCDYVECPYDYEVGITVTDNAGIRELNLEHRGKDTPTDVLSFPMTAYPEPGDFALLEEDTEAFNPDTGELVLGDMVLSLEKAKEQAEDYGHSLEREVSFLVVHSMLHLFGYDHEEPRQEERMLQAQKEVLARMGVGR</sequence>
<dbReference type="InterPro" id="IPR002036">
    <property type="entry name" value="YbeY"/>
</dbReference>
<protein>
    <recommendedName>
        <fullName evidence="9">Endoribonuclease YbeY</fullName>
        <ecNumber evidence="9">3.1.-.-</ecNumber>
    </recommendedName>
</protein>
<evidence type="ECO:0000256" key="6">
    <source>
        <dbReference type="ARBA" id="ARBA00022759"/>
    </source>
</evidence>
<feature type="binding site" evidence="9">
    <location>
        <position position="130"/>
    </location>
    <ligand>
        <name>Zn(2+)</name>
        <dbReference type="ChEBI" id="CHEBI:29105"/>
        <note>catalytic</note>
    </ligand>
</feature>
<dbReference type="InterPro" id="IPR023091">
    <property type="entry name" value="MetalPrtase_cat_dom_sf_prd"/>
</dbReference>
<keyword evidence="8 9" id="KW-0862">Zinc</keyword>
<keyword evidence="4 9" id="KW-0540">Nuclease</keyword>